<proteinExistence type="predicted"/>
<feature type="non-terminal residue" evidence="2">
    <location>
        <position position="362"/>
    </location>
</feature>
<gene>
    <name evidence="2" type="ORF">S06H3_14767</name>
</gene>
<organism evidence="2">
    <name type="scientific">marine sediment metagenome</name>
    <dbReference type="NCBI Taxonomy" id="412755"/>
    <lineage>
        <taxon>unclassified sequences</taxon>
        <taxon>metagenomes</taxon>
        <taxon>ecological metagenomes</taxon>
    </lineage>
</organism>
<dbReference type="Pfam" id="PF07508">
    <property type="entry name" value="Recombinase"/>
    <property type="match status" value="1"/>
</dbReference>
<reference evidence="2" key="1">
    <citation type="journal article" date="2014" name="Front. Microbiol.">
        <title>High frequency of phylogenetically diverse reductive dehalogenase-homologous genes in deep subseafloor sedimentary metagenomes.</title>
        <authorList>
            <person name="Kawai M."/>
            <person name="Futagami T."/>
            <person name="Toyoda A."/>
            <person name="Takaki Y."/>
            <person name="Nishi S."/>
            <person name="Hori S."/>
            <person name="Arai W."/>
            <person name="Tsubouchi T."/>
            <person name="Morono Y."/>
            <person name="Uchiyama I."/>
            <person name="Ito T."/>
            <person name="Fujiyama A."/>
            <person name="Inagaki F."/>
            <person name="Takami H."/>
        </authorList>
    </citation>
    <scope>NUCLEOTIDE SEQUENCE</scope>
    <source>
        <strain evidence="2">Expedition CK06-06</strain>
    </source>
</reference>
<dbReference type="EMBL" id="BARV01007236">
    <property type="protein sequence ID" value="GAI05138.1"/>
    <property type="molecule type" value="Genomic_DNA"/>
</dbReference>
<dbReference type="InterPro" id="IPR025827">
    <property type="entry name" value="Zn_ribbon_recom_dom"/>
</dbReference>
<dbReference type="PANTHER" id="PTHR30461:SF23">
    <property type="entry name" value="DNA RECOMBINASE-RELATED"/>
    <property type="match status" value="1"/>
</dbReference>
<dbReference type="PROSITE" id="PS51737">
    <property type="entry name" value="RECOMBINASE_DNA_BIND"/>
    <property type="match status" value="1"/>
</dbReference>
<dbReference type="InterPro" id="IPR038109">
    <property type="entry name" value="DNA_bind_recomb_sf"/>
</dbReference>
<dbReference type="GO" id="GO:0000150">
    <property type="term" value="F:DNA strand exchange activity"/>
    <property type="evidence" value="ECO:0007669"/>
    <property type="project" value="InterPro"/>
</dbReference>
<dbReference type="GO" id="GO:0003677">
    <property type="term" value="F:DNA binding"/>
    <property type="evidence" value="ECO:0007669"/>
    <property type="project" value="InterPro"/>
</dbReference>
<dbReference type="AlphaFoldDB" id="X1KEQ5"/>
<name>X1KEQ5_9ZZZZ</name>
<dbReference type="Gene3D" id="3.90.1750.20">
    <property type="entry name" value="Putative Large Serine Recombinase, Chain B, Domain 2"/>
    <property type="match status" value="1"/>
</dbReference>
<accession>X1KEQ5</accession>
<protein>
    <recommendedName>
        <fullName evidence="1">Recombinase domain-containing protein</fullName>
    </recommendedName>
</protein>
<dbReference type="PANTHER" id="PTHR30461">
    <property type="entry name" value="DNA-INVERTASE FROM LAMBDOID PROPHAGE"/>
    <property type="match status" value="1"/>
</dbReference>
<dbReference type="InterPro" id="IPR011109">
    <property type="entry name" value="DNA_bind_recombinase_dom"/>
</dbReference>
<feature type="domain" description="Recombinase" evidence="1">
    <location>
        <begin position="36"/>
        <end position="164"/>
    </location>
</feature>
<sequence length="362" mass="40883">MIEVIDEFYSANLAQDTMRGMKENVNRGFFNGGIVPFGYRKVKVAIGGSQKTKLELDDIEAPIVRYAFKMARDGKGSKEIARVLNSDGLCTRTGKLFGTTIINYWLRNPVYTGALVWNRTDRTNERPLRKPMEEVIVIPNTHEALVSIDGFNLVQALLSDRRPYVRHPRVVASKYLLSGFCYCGKCGAALIGTAAKSGKYSYYECNARFKKGREGCEGIRLGKDNLEGFVVDRIKGNILTEENLRQLVALINIELLETSTRCEKQLIQTEKQLTQTSNKLTKLYTALESGKLDLEDLAPRIKELRAHQQELQKQRDHLLSSVNSEASESLDTDTVIGYVKELEQILGEAPFLQRKTFIRSFV</sequence>
<evidence type="ECO:0000313" key="2">
    <source>
        <dbReference type="EMBL" id="GAI05138.1"/>
    </source>
</evidence>
<dbReference type="InterPro" id="IPR050639">
    <property type="entry name" value="SSR_resolvase"/>
</dbReference>
<dbReference type="Pfam" id="PF13408">
    <property type="entry name" value="Zn_ribbon_recom"/>
    <property type="match status" value="1"/>
</dbReference>
<comment type="caution">
    <text evidence="2">The sequence shown here is derived from an EMBL/GenBank/DDBJ whole genome shotgun (WGS) entry which is preliminary data.</text>
</comment>
<evidence type="ECO:0000259" key="1">
    <source>
        <dbReference type="PROSITE" id="PS51737"/>
    </source>
</evidence>